<organism evidence="3 4">
    <name type="scientific">Metamycoplasma cloacale</name>
    <dbReference type="NCBI Taxonomy" id="92401"/>
    <lineage>
        <taxon>Bacteria</taxon>
        <taxon>Bacillati</taxon>
        <taxon>Mycoplasmatota</taxon>
        <taxon>Mycoplasmoidales</taxon>
        <taxon>Metamycoplasmataceae</taxon>
        <taxon>Metamycoplasma</taxon>
    </lineage>
</organism>
<evidence type="ECO:0000259" key="1">
    <source>
        <dbReference type="Pfam" id="PF17770"/>
    </source>
</evidence>
<dbReference type="SUPFAM" id="SSF56281">
    <property type="entry name" value="Metallo-hydrolase/oxidoreductase"/>
    <property type="match status" value="1"/>
</dbReference>
<proteinExistence type="predicted"/>
<dbReference type="RefSeq" id="WP_029330729.1">
    <property type="nucleotide sequence ID" value="NZ_CP030103.1"/>
</dbReference>
<dbReference type="KEGG" id="mclo:DK849_02360"/>
<evidence type="ECO:0000313" key="3">
    <source>
        <dbReference type="EMBL" id="AWX42889.1"/>
    </source>
</evidence>
<feature type="domain" description="Ribonuclease J C-terminal" evidence="1">
    <location>
        <begin position="455"/>
        <end position="555"/>
    </location>
</feature>
<name>A0A2Z4LMB2_9BACT</name>
<reference evidence="4" key="1">
    <citation type="submission" date="2018-06" db="EMBL/GenBank/DDBJ databases">
        <title>Complete genome sequences of Mycoplasma anatis, M. anseris and M. cloacale type strains.</title>
        <authorList>
            <person name="Grozner D."/>
            <person name="Forro B."/>
            <person name="Sulyok K.M."/>
            <person name="Marton S."/>
            <person name="Kreizinger Z."/>
            <person name="Banyai K."/>
            <person name="Gyuranecz M."/>
        </authorList>
    </citation>
    <scope>NUCLEOTIDE SEQUENCE [LARGE SCALE GENOMIC DNA]</scope>
    <source>
        <strain evidence="4">NCTC 10199</strain>
    </source>
</reference>
<dbReference type="Gene3D" id="3.40.50.10710">
    <property type="entry name" value="Metallo-hydrolase/oxidoreductase"/>
    <property type="match status" value="1"/>
</dbReference>
<dbReference type="InterPro" id="IPR036866">
    <property type="entry name" value="RibonucZ/Hydroxyglut_hydro"/>
</dbReference>
<dbReference type="InterPro" id="IPR055132">
    <property type="entry name" value="RNase_J_b_CASP"/>
</dbReference>
<sequence>MNKINFYALGGLDENGKNCYVIEINSKLYIINSGTKVPINTHNGIDTLICNYEYLIKRQNDIVGLFLTDVQNKSFSAIPWILMQIRGLKIYTSTFNRIVLLDRISKYNIEHNEFQINVIDKPQKFNDVIVTPFEIAGAMPGQLGFNFELNDGNILFLTNFVDGNLGPYGKTDIEGIKNLFNNKELKILIMDANRSNYPGKSIDKLWVSKKIEYKFKEMNTPENQHKRIIVGLYDEDMITAHEILLLAKKYNRPVITYGRTYSQLITLVKKINKNLDHWPEFIDYRVANEVDNAIILVTGAIERLYLRFLRIASNNDVYLTLKDSDAVIIIAPPINGLEVNYALTLDEIARHTSNLIELGADQYYACNPAKQDIYDVIKILKPKYFIPIQGLYRYLVVASKIARDAGMNLNNALVLQNGKVAEFNDWNLVSQKHTLRNIGDVIIDGFGIGDISHEVIKERENLARDGVLALSCLIDYKTKKTINELQIISYGLITKDNKEVIHKIVEDLFNKEFVNKKTSEIDLKDIQERLRKSIKRKIYKVLEKEPLVVITLYEI</sequence>
<dbReference type="InterPro" id="IPR042173">
    <property type="entry name" value="RNase_J_2"/>
</dbReference>
<protein>
    <submittedName>
        <fullName evidence="3">Ribonuclease J</fullName>
    </submittedName>
</protein>
<dbReference type="Proteomes" id="UP000249865">
    <property type="component" value="Chromosome"/>
</dbReference>
<feature type="domain" description="Ribonuclease J beta-CASP" evidence="2">
    <location>
        <begin position="226"/>
        <end position="341"/>
    </location>
</feature>
<evidence type="ECO:0000259" key="2">
    <source>
        <dbReference type="Pfam" id="PF22505"/>
    </source>
</evidence>
<dbReference type="PANTHER" id="PTHR43694">
    <property type="entry name" value="RIBONUCLEASE J"/>
    <property type="match status" value="1"/>
</dbReference>
<dbReference type="Gene3D" id="3.10.20.580">
    <property type="match status" value="1"/>
</dbReference>
<keyword evidence="4" id="KW-1185">Reference proteome</keyword>
<dbReference type="Pfam" id="PF22505">
    <property type="entry name" value="RNase_J_b_CASP"/>
    <property type="match status" value="1"/>
</dbReference>
<dbReference type="Pfam" id="PF17770">
    <property type="entry name" value="RNase_J_C"/>
    <property type="match status" value="1"/>
</dbReference>
<dbReference type="InterPro" id="IPR041636">
    <property type="entry name" value="RNase_J_C"/>
</dbReference>
<dbReference type="PANTHER" id="PTHR43694:SF1">
    <property type="entry name" value="RIBONUCLEASE J"/>
    <property type="match status" value="1"/>
</dbReference>
<evidence type="ECO:0000313" key="4">
    <source>
        <dbReference type="Proteomes" id="UP000249865"/>
    </source>
</evidence>
<dbReference type="Gene3D" id="3.60.15.10">
    <property type="entry name" value="Ribonuclease Z/Hydroxyacylglutathione hydrolase-like"/>
    <property type="match status" value="1"/>
</dbReference>
<gene>
    <name evidence="3" type="ORF">DK849_02360</name>
</gene>
<accession>A0A2Z4LMB2</accession>
<dbReference type="AlphaFoldDB" id="A0A2Z4LMB2"/>
<dbReference type="OrthoDB" id="401053at2"/>
<dbReference type="EMBL" id="CP030103">
    <property type="protein sequence ID" value="AWX42889.1"/>
    <property type="molecule type" value="Genomic_DNA"/>
</dbReference>